<dbReference type="GO" id="GO:0097171">
    <property type="term" value="P:ADP-L-glycero-beta-D-manno-heptose biosynthetic process"/>
    <property type="evidence" value="ECO:0007669"/>
    <property type="project" value="UniProtKB-UniPathway"/>
</dbReference>
<evidence type="ECO:0000313" key="16">
    <source>
        <dbReference type="Proteomes" id="UP000262583"/>
    </source>
</evidence>
<comment type="catalytic activity">
    <reaction evidence="11 12">
        <text>D-glycero-beta-D-manno-heptose 1-phosphate + ATP + H(+) = ADP-D-glycero-beta-D-manno-heptose + diphosphate</text>
        <dbReference type="Rhea" id="RHEA:27465"/>
        <dbReference type="ChEBI" id="CHEBI:15378"/>
        <dbReference type="ChEBI" id="CHEBI:30616"/>
        <dbReference type="ChEBI" id="CHEBI:33019"/>
        <dbReference type="ChEBI" id="CHEBI:59967"/>
        <dbReference type="ChEBI" id="CHEBI:61593"/>
        <dbReference type="EC" id="2.7.7.70"/>
    </reaction>
</comment>
<feature type="domain" description="Carbohydrate kinase PfkB" evidence="13">
    <location>
        <begin position="19"/>
        <end position="317"/>
    </location>
</feature>
<dbReference type="Proteomes" id="UP000262583">
    <property type="component" value="Chromosome"/>
</dbReference>
<dbReference type="UniPathway" id="UPA00356">
    <property type="reaction ID" value="UER00437"/>
</dbReference>
<dbReference type="PROSITE" id="PS00583">
    <property type="entry name" value="PFKB_KINASES_1"/>
    <property type="match status" value="1"/>
</dbReference>
<evidence type="ECO:0000256" key="3">
    <source>
        <dbReference type="ARBA" id="ARBA00004713"/>
    </source>
</evidence>
<dbReference type="GO" id="GO:0016773">
    <property type="term" value="F:phosphotransferase activity, alcohol group as acceptor"/>
    <property type="evidence" value="ECO:0007669"/>
    <property type="project" value="InterPro"/>
</dbReference>
<gene>
    <name evidence="12" type="primary">hldE</name>
    <name evidence="15" type="ORF">BRCON_1443</name>
</gene>
<dbReference type="GO" id="GO:0033785">
    <property type="term" value="F:heptose 7-phosphate kinase activity"/>
    <property type="evidence" value="ECO:0007669"/>
    <property type="project" value="UniProtKB-UniRule"/>
</dbReference>
<dbReference type="InterPro" id="IPR014729">
    <property type="entry name" value="Rossmann-like_a/b/a_fold"/>
</dbReference>
<dbReference type="NCBIfam" id="TIGR00125">
    <property type="entry name" value="cyt_tran_rel"/>
    <property type="match status" value="1"/>
</dbReference>
<dbReference type="GO" id="GO:0033786">
    <property type="term" value="F:heptose-1-phosphate adenylyltransferase activity"/>
    <property type="evidence" value="ECO:0007669"/>
    <property type="project" value="UniProtKB-UniRule"/>
</dbReference>
<dbReference type="InterPro" id="IPR002173">
    <property type="entry name" value="Carboh/pur_kinase_PfkB_CS"/>
</dbReference>
<evidence type="ECO:0000256" key="9">
    <source>
        <dbReference type="ARBA" id="ARBA00023268"/>
    </source>
</evidence>
<dbReference type="InterPro" id="IPR029056">
    <property type="entry name" value="Ribokinase-like"/>
</dbReference>
<evidence type="ECO:0000256" key="8">
    <source>
        <dbReference type="ARBA" id="ARBA00022840"/>
    </source>
</evidence>
<keyword evidence="8 12" id="KW-0067">ATP-binding</keyword>
<dbReference type="EMBL" id="CP030759">
    <property type="protein sequence ID" value="AXA36220.1"/>
    <property type="molecule type" value="Genomic_DNA"/>
</dbReference>
<dbReference type="NCBIfam" id="TIGR02198">
    <property type="entry name" value="rfaE_dom_I"/>
    <property type="match status" value="1"/>
</dbReference>
<evidence type="ECO:0000256" key="1">
    <source>
        <dbReference type="ARBA" id="ARBA00002319"/>
    </source>
</evidence>
<keyword evidence="7 12" id="KW-0418">Kinase</keyword>
<dbReference type="InterPro" id="IPR023030">
    <property type="entry name" value="Bifunc_HldE"/>
</dbReference>
<evidence type="ECO:0000256" key="7">
    <source>
        <dbReference type="ARBA" id="ARBA00022777"/>
    </source>
</evidence>
<evidence type="ECO:0000256" key="4">
    <source>
        <dbReference type="ARBA" id="ARBA00022679"/>
    </source>
</evidence>
<dbReference type="HAMAP" id="MF_01603">
    <property type="entry name" value="HldE"/>
    <property type="match status" value="1"/>
</dbReference>
<evidence type="ECO:0000313" key="15">
    <source>
        <dbReference type="EMBL" id="AXA36220.1"/>
    </source>
</evidence>
<dbReference type="FunFam" id="3.40.1190.20:FF:000002">
    <property type="entry name" value="Bifunctional protein HldE"/>
    <property type="match status" value="1"/>
</dbReference>
<dbReference type="GO" id="GO:0009244">
    <property type="term" value="P:lipopolysaccharide core region biosynthetic process"/>
    <property type="evidence" value="ECO:0007669"/>
    <property type="project" value="UniProtKB-UniPathway"/>
</dbReference>
<reference evidence="15 16" key="1">
    <citation type="submission" date="2018-05" db="EMBL/GenBank/DDBJ databases">
        <title>A metagenomic window into the 2 km-deep terrestrial subsurface aquifer revealed taxonomically and functionally diverse microbial community comprising novel uncultured bacterial lineages.</title>
        <authorList>
            <person name="Kadnikov V.V."/>
            <person name="Mardanov A.V."/>
            <person name="Beletsky A.V."/>
            <person name="Banks D."/>
            <person name="Pimenov N.V."/>
            <person name="Frank Y.A."/>
            <person name="Karnachuk O.V."/>
            <person name="Ravin N.V."/>
        </authorList>
    </citation>
    <scope>NUCLEOTIDE SEQUENCE [LARGE SCALE GENOMIC DNA]</scope>
    <source>
        <strain evidence="15">BY</strain>
    </source>
</reference>
<keyword evidence="4 12" id="KW-0808">Transferase</keyword>
<comment type="subunit">
    <text evidence="12">Homodimer.</text>
</comment>
<evidence type="ECO:0000259" key="13">
    <source>
        <dbReference type="Pfam" id="PF00294"/>
    </source>
</evidence>
<dbReference type="UniPathway" id="UPA00958"/>
<dbReference type="InterPro" id="IPR011914">
    <property type="entry name" value="RfaE_dom_II"/>
</dbReference>
<dbReference type="PANTHER" id="PTHR46969:SF1">
    <property type="entry name" value="BIFUNCTIONAL PROTEIN HLDE"/>
    <property type="match status" value="1"/>
</dbReference>
<dbReference type="Gene3D" id="3.40.1190.20">
    <property type="match status" value="1"/>
</dbReference>
<dbReference type="CDD" id="cd01172">
    <property type="entry name" value="RfaE_like"/>
    <property type="match status" value="1"/>
</dbReference>
<dbReference type="InterPro" id="IPR011913">
    <property type="entry name" value="RfaE_dom_I"/>
</dbReference>
<comment type="catalytic activity">
    <reaction evidence="12">
        <text>D-glycero-beta-D-manno-heptose 7-phosphate + ATP = D-glycero-beta-D-manno-heptose 1,7-bisphosphate + ADP + H(+)</text>
        <dbReference type="Rhea" id="RHEA:27473"/>
        <dbReference type="ChEBI" id="CHEBI:15378"/>
        <dbReference type="ChEBI" id="CHEBI:30616"/>
        <dbReference type="ChEBI" id="CHEBI:60204"/>
        <dbReference type="ChEBI" id="CHEBI:60208"/>
        <dbReference type="ChEBI" id="CHEBI:456216"/>
        <dbReference type="EC" id="2.7.1.167"/>
    </reaction>
</comment>
<feature type="domain" description="Cytidyltransferase-like" evidence="14">
    <location>
        <begin position="357"/>
        <end position="454"/>
    </location>
</feature>
<dbReference type="Pfam" id="PF01467">
    <property type="entry name" value="CTP_transf_like"/>
    <property type="match status" value="1"/>
</dbReference>
<dbReference type="PANTHER" id="PTHR46969">
    <property type="entry name" value="BIFUNCTIONAL PROTEIN HLDE"/>
    <property type="match status" value="1"/>
</dbReference>
<proteinExistence type="inferred from homology"/>
<feature type="region of interest" description="Ribokinase" evidence="12">
    <location>
        <begin position="1"/>
        <end position="328"/>
    </location>
</feature>
<protein>
    <recommendedName>
        <fullName evidence="12">Bifunctional protein HldE</fullName>
    </recommendedName>
    <domain>
        <recommendedName>
            <fullName evidence="12">D-beta-D-heptose 7-phosphate kinase</fullName>
            <ecNumber evidence="12">2.7.1.167</ecNumber>
        </recommendedName>
        <alternativeName>
            <fullName evidence="12">D-beta-D-heptose 7-phosphotransferase</fullName>
        </alternativeName>
        <alternativeName>
            <fullName evidence="12">D-glycero-beta-D-manno-heptose-7-phosphate kinase</fullName>
        </alternativeName>
    </domain>
    <domain>
        <recommendedName>
            <fullName evidence="12">D-beta-D-heptose 1-phosphate adenylyltransferase</fullName>
            <ecNumber evidence="12">2.7.7.70</ecNumber>
        </recommendedName>
        <alternativeName>
            <fullName evidence="12">D-glycero-beta-D-manno-heptose 1-phosphate adenylyltransferase</fullName>
        </alternativeName>
    </domain>
</protein>
<keyword evidence="6 12" id="KW-0547">Nucleotide-binding</keyword>
<comment type="function">
    <text evidence="1 12">Catalyzes the phosphorylation of D-glycero-D-manno-heptose 7-phosphate at the C-1 position to selectively form D-glycero-beta-D-manno-heptose-1,7-bisphosphate.</text>
</comment>
<sequence length="489" mass="53462">MKSDCIREEGEILQRLARTRLLVVGDLICDHYIRGVTERTSPEAPVPIVVVREEHFVPGGAANVARNICHFGAQVKLVGVVGQDDWGRRILESLGQLGADCSAVLCVPDRPTTIKTRILSHNQQMLRVDREETSPLSPQTEQELIDRAEELLSGCDAVILSDYAKGVLTSTVVTRLIEAARRQQIPLFVDPKGRDYRRYRNAFGLTPNAREAAEASGAETSTLQGLLEAAHTIRQTTNCDLLVITRGADGLALFYKSEAPELIPSVAREVFDVTGAGDTFVAFLAMGIGARLAPSEAARIANAAAGIVVGKSGAATVSQEELSMAISGDTSLRKTCHVAALRELGESLRRAGKRIVFTNGCFDFIHAGHVAMLQQAKALGDVLVVATNSDETIHRLKGAPRPIIKQRQREKLLAAIEAVDYVVVFEEPTPHKLLELLRPDFLVKGRNYSHDEVEGWEIVESYGGKVVLLDVIEDISTRKLVERVENRDK</sequence>
<dbReference type="InterPro" id="IPR004821">
    <property type="entry name" value="Cyt_trans-like"/>
</dbReference>
<dbReference type="GO" id="GO:0005829">
    <property type="term" value="C:cytosol"/>
    <property type="evidence" value="ECO:0007669"/>
    <property type="project" value="TreeGrafter"/>
</dbReference>
<comment type="pathway">
    <text evidence="12">Nucleotide-sugar biosynthesis; ADP-L-glycero-beta-D-manno-heptose biosynthesis; ADP-L-glycero-beta-D-manno-heptose from D-glycero-beta-D-manno-heptose 7-phosphate: step 1/4.</text>
</comment>
<dbReference type="EC" id="2.7.1.167" evidence="12"/>
<feature type="binding site" evidence="12">
    <location>
        <begin position="208"/>
        <end position="211"/>
    </location>
    <ligand>
        <name>ATP</name>
        <dbReference type="ChEBI" id="CHEBI:30616"/>
    </ligand>
</feature>
<dbReference type="AlphaFoldDB" id="A0A2Z4Y506"/>
<dbReference type="NCBIfam" id="TIGR02199">
    <property type="entry name" value="rfaE_dom_II"/>
    <property type="match status" value="1"/>
</dbReference>
<dbReference type="EC" id="2.7.7.70" evidence="12"/>
<keyword evidence="5 12" id="KW-0548">Nucleotidyltransferase</keyword>
<evidence type="ECO:0000256" key="5">
    <source>
        <dbReference type="ARBA" id="ARBA00022695"/>
    </source>
</evidence>
<comment type="function">
    <text evidence="2 12">Catalyzes the ADP transfer from ATP to D-glycero-beta-D-manno-heptose 1-phosphate, yielding ADP-D-glycero-beta-D-manno-heptose.</text>
</comment>
<evidence type="ECO:0000256" key="2">
    <source>
        <dbReference type="ARBA" id="ARBA00003753"/>
    </source>
</evidence>
<evidence type="ECO:0000256" key="11">
    <source>
        <dbReference type="ARBA" id="ARBA00047428"/>
    </source>
</evidence>
<evidence type="ECO:0000259" key="14">
    <source>
        <dbReference type="Pfam" id="PF01467"/>
    </source>
</evidence>
<organism evidence="15 16">
    <name type="scientific">Sumerlaea chitinivorans</name>
    <dbReference type="NCBI Taxonomy" id="2250252"/>
    <lineage>
        <taxon>Bacteria</taxon>
        <taxon>Candidatus Sumerlaeota</taxon>
        <taxon>Candidatus Sumerlaeia</taxon>
        <taxon>Candidatus Sumerlaeales</taxon>
        <taxon>Candidatus Sumerlaeaceae</taxon>
        <taxon>Candidatus Sumerlaea</taxon>
    </lineage>
</organism>
<comment type="pathway">
    <text evidence="12">Nucleotide-sugar biosynthesis; ADP-L-glycero-beta-D-manno-heptose biosynthesis; ADP-L-glycero-beta-D-manno-heptose from D-glycero-beta-D-manno-heptose 7-phosphate: step 3/4.</text>
</comment>
<dbReference type="InterPro" id="IPR011611">
    <property type="entry name" value="PfkB_dom"/>
</dbReference>
<evidence type="ECO:0000256" key="6">
    <source>
        <dbReference type="ARBA" id="ARBA00022741"/>
    </source>
</evidence>
<feature type="active site" evidence="12">
    <location>
        <position position="278"/>
    </location>
</feature>
<dbReference type="KEGG" id="schv:BRCON_1443"/>
<keyword evidence="10 12" id="KW-0119">Carbohydrate metabolism</keyword>
<comment type="similarity">
    <text evidence="12">In the N-terminal section; belongs to the carbohydrate kinase PfkB family.</text>
</comment>
<comment type="pathway">
    <text evidence="3">Bacterial outer membrane biogenesis; LPS core biosynthesis.</text>
</comment>
<dbReference type="SUPFAM" id="SSF53613">
    <property type="entry name" value="Ribokinase-like"/>
    <property type="match status" value="1"/>
</dbReference>
<evidence type="ECO:0000256" key="10">
    <source>
        <dbReference type="ARBA" id="ARBA00023277"/>
    </source>
</evidence>
<dbReference type="GO" id="GO:0005524">
    <property type="term" value="F:ATP binding"/>
    <property type="evidence" value="ECO:0007669"/>
    <property type="project" value="UniProtKB-UniRule"/>
</dbReference>
<dbReference type="Gene3D" id="3.40.50.620">
    <property type="entry name" value="HUPs"/>
    <property type="match status" value="1"/>
</dbReference>
<name>A0A2Z4Y506_SUMC1</name>
<keyword evidence="9 12" id="KW-0511">Multifunctional enzyme</keyword>
<dbReference type="Pfam" id="PF00294">
    <property type="entry name" value="PfkB"/>
    <property type="match status" value="1"/>
</dbReference>
<evidence type="ECO:0000256" key="12">
    <source>
        <dbReference type="HAMAP-Rule" id="MF_01603"/>
    </source>
</evidence>
<comment type="similarity">
    <text evidence="12">In the C-terminal section; belongs to the cytidylyltransferase family.</text>
</comment>
<feature type="region of interest" description="Cytidylyltransferase" evidence="12">
    <location>
        <begin position="357"/>
        <end position="489"/>
    </location>
</feature>
<dbReference type="SUPFAM" id="SSF52374">
    <property type="entry name" value="Nucleotidylyl transferase"/>
    <property type="match status" value="1"/>
</dbReference>
<accession>A0A2Z4Y506</accession>